<feature type="compositionally biased region" description="Polar residues" evidence="1">
    <location>
        <begin position="7"/>
        <end position="22"/>
    </location>
</feature>
<evidence type="ECO:0000256" key="1">
    <source>
        <dbReference type="SAM" id="MobiDB-lite"/>
    </source>
</evidence>
<reference evidence="4" key="1">
    <citation type="submission" date="2018-12" db="EMBL/GenBank/DDBJ databases">
        <title>Complete genome sequence of Roseovarius sp. MME-070.</title>
        <authorList>
            <person name="Nam Y.-D."/>
            <person name="Kang J."/>
            <person name="Chung W.-H."/>
            <person name="Park Y.S."/>
        </authorList>
    </citation>
    <scope>NUCLEOTIDE SEQUENCE [LARGE SCALE GENOMIC DNA]</scope>
    <source>
        <strain evidence="4">MME-070</strain>
    </source>
</reference>
<keyword evidence="4" id="KW-1185">Reference proteome</keyword>
<evidence type="ECO:0000313" key="3">
    <source>
        <dbReference type="EMBL" id="QGX98550.1"/>
    </source>
</evidence>
<evidence type="ECO:0000259" key="2">
    <source>
        <dbReference type="Pfam" id="PF18932"/>
    </source>
</evidence>
<organism evidence="3 4">
    <name type="scientific">Roseovarius faecimaris</name>
    <dbReference type="NCBI Taxonomy" id="2494550"/>
    <lineage>
        <taxon>Bacteria</taxon>
        <taxon>Pseudomonadati</taxon>
        <taxon>Pseudomonadota</taxon>
        <taxon>Alphaproteobacteria</taxon>
        <taxon>Rhodobacterales</taxon>
        <taxon>Roseobacteraceae</taxon>
        <taxon>Roseovarius</taxon>
    </lineage>
</organism>
<dbReference type="Proteomes" id="UP000428330">
    <property type="component" value="Chromosome"/>
</dbReference>
<evidence type="ECO:0000313" key="4">
    <source>
        <dbReference type="Proteomes" id="UP000428330"/>
    </source>
</evidence>
<dbReference type="Pfam" id="PF18932">
    <property type="entry name" value="DUF5681"/>
    <property type="match status" value="1"/>
</dbReference>
<name>A0A6I6IN62_9RHOB</name>
<sequence>MRDKKPTSASASGRFQKGQSGNPKGRPRKSKTPEARKSAFDVIVDRKLTVMKDGVQHELSVEEALLHKTYQQAIAGSRAARRAVLKMILKREQALAEKAPAKQGKIEFGIEHDPENANDALVILGIARRYSEGPEDQYDRLKLEPWAVQAALRRRRGGSKLTEKEIGEIKRTTWDPETLIWPRGTRP</sequence>
<dbReference type="OrthoDB" id="2086138at2"/>
<protein>
    <recommendedName>
        <fullName evidence="2">DUF5681 domain-containing protein</fullName>
    </recommendedName>
</protein>
<dbReference type="RefSeq" id="WP_157707233.1">
    <property type="nucleotide sequence ID" value="NZ_CP034348.1"/>
</dbReference>
<dbReference type="InterPro" id="IPR043736">
    <property type="entry name" value="DUF5681"/>
</dbReference>
<feature type="region of interest" description="Disordered" evidence="1">
    <location>
        <begin position="1"/>
        <end position="38"/>
    </location>
</feature>
<gene>
    <name evidence="3" type="ORF">EI983_09785</name>
</gene>
<proteinExistence type="predicted"/>
<dbReference type="KEGG" id="rom:EI983_09785"/>
<dbReference type="EMBL" id="CP034348">
    <property type="protein sequence ID" value="QGX98550.1"/>
    <property type="molecule type" value="Genomic_DNA"/>
</dbReference>
<dbReference type="AlphaFoldDB" id="A0A6I6IN62"/>
<feature type="domain" description="DUF5681" evidence="2">
    <location>
        <begin position="12"/>
        <end position="92"/>
    </location>
</feature>
<accession>A0A6I6IN62</accession>